<keyword evidence="2" id="KW-0560">Oxidoreductase</keyword>
<proteinExistence type="predicted"/>
<dbReference type="InterPro" id="IPR056125">
    <property type="entry name" value="DUF7708"/>
</dbReference>
<evidence type="ECO:0000313" key="2">
    <source>
        <dbReference type="EMBL" id="KAL3426802.1"/>
    </source>
</evidence>
<comment type="caution">
    <text evidence="2">The sequence shown here is derived from an EMBL/GenBank/DDBJ whole genome shotgun (WGS) entry which is preliminary data.</text>
</comment>
<evidence type="ECO:0000313" key="3">
    <source>
        <dbReference type="Proteomes" id="UP001629113"/>
    </source>
</evidence>
<name>A0ABR4PUG9_9HELO</name>
<dbReference type="Pfam" id="PF24809">
    <property type="entry name" value="DUF7708"/>
    <property type="match status" value="1"/>
</dbReference>
<reference evidence="2 3" key="1">
    <citation type="submission" date="2024-06" db="EMBL/GenBank/DDBJ databases">
        <title>Complete genome of Phlyctema vagabunda strain 19-DSS-EL-015.</title>
        <authorList>
            <person name="Fiorenzani C."/>
        </authorList>
    </citation>
    <scope>NUCLEOTIDE SEQUENCE [LARGE SCALE GENOMIC DNA]</scope>
    <source>
        <strain evidence="2 3">19-DSS-EL-015</strain>
    </source>
</reference>
<dbReference type="EMBL" id="JBFCZG010000001">
    <property type="protein sequence ID" value="KAL3426802.1"/>
    <property type="molecule type" value="Genomic_DNA"/>
</dbReference>
<keyword evidence="3" id="KW-1185">Reference proteome</keyword>
<feature type="domain" description="DUF7708" evidence="1">
    <location>
        <begin position="43"/>
        <end position="185"/>
    </location>
</feature>
<dbReference type="GO" id="GO:0051213">
    <property type="term" value="F:dioxygenase activity"/>
    <property type="evidence" value="ECO:0007669"/>
    <property type="project" value="UniProtKB-KW"/>
</dbReference>
<organism evidence="2 3">
    <name type="scientific">Phlyctema vagabunda</name>
    <dbReference type="NCBI Taxonomy" id="108571"/>
    <lineage>
        <taxon>Eukaryota</taxon>
        <taxon>Fungi</taxon>
        <taxon>Dikarya</taxon>
        <taxon>Ascomycota</taxon>
        <taxon>Pezizomycotina</taxon>
        <taxon>Leotiomycetes</taxon>
        <taxon>Helotiales</taxon>
        <taxon>Dermateaceae</taxon>
        <taxon>Phlyctema</taxon>
    </lineage>
</organism>
<protein>
    <submittedName>
        <fullName evidence="2">Phytanoyl- dioxygenase family protein</fullName>
    </submittedName>
</protein>
<gene>
    <name evidence="2" type="ORF">PVAG01_00311</name>
</gene>
<sequence length="570" mass="64542">MIDGQVGREPTMNDILEAAEQARNEWTDKKRITINGTNAQVYLQKFTSTLNGHQFFFELLPTQSQYCSIFYGAIKTLIKASINHVKIAEGLTKALAEISTDIALASAEAEIVNTSQMCATIGQYYSSVFLFLKDAMGWFQSKWYSKIRNAFNEHFYDDFTNQIAAIKDCSSQISRIMKIGNAAETRDIRLVLEDIRVGLEDRERQMAEAAYRQEQQRLQIERQAAELKELMSSEFKKLAGQEMMQLLKKMINSKDTEDDEKVVKSTRQITTRLTTIEDDLLSSPATFAKPRNLKDATYNIQNVLNWSSRLDDFIGPPRDLIDILNSSDCFAEISISNGLNHWTTSADCEMLWIEGLYETIYPSSTSTLAAAIVSAGHEVSAQMPIISYFCSDPENPSDDNRSLDLTSDDRAEALLIDLTYTIIRKLLHWLPARLKTTLDLSSEYFSLLDGTMDTWQESFKLLSGLLKLAPALCLIVIDGIEHLDNTTAEVELRQLLRLLQNTYLECLDFQLVEPKNEKNKIFKVLFTTAGSSEALNGLDLDSMETIRATPSKSRHAPLRMRAGRQRLTPF</sequence>
<evidence type="ECO:0000259" key="1">
    <source>
        <dbReference type="Pfam" id="PF24809"/>
    </source>
</evidence>
<keyword evidence="2" id="KW-0223">Dioxygenase</keyword>
<accession>A0ABR4PUG9</accession>
<dbReference type="Proteomes" id="UP001629113">
    <property type="component" value="Unassembled WGS sequence"/>
</dbReference>